<organism evidence="6 7">
    <name type="scientific">Coptotermes formosanus</name>
    <name type="common">Formosan subterranean termite</name>
    <dbReference type="NCBI Taxonomy" id="36987"/>
    <lineage>
        <taxon>Eukaryota</taxon>
        <taxon>Metazoa</taxon>
        <taxon>Ecdysozoa</taxon>
        <taxon>Arthropoda</taxon>
        <taxon>Hexapoda</taxon>
        <taxon>Insecta</taxon>
        <taxon>Pterygota</taxon>
        <taxon>Neoptera</taxon>
        <taxon>Polyneoptera</taxon>
        <taxon>Dictyoptera</taxon>
        <taxon>Blattodea</taxon>
        <taxon>Blattoidea</taxon>
        <taxon>Termitoidae</taxon>
        <taxon>Rhinotermitidae</taxon>
        <taxon>Coptotermes</taxon>
    </lineage>
</organism>
<comment type="pathway">
    <text evidence="1 4">Nucleotide-sugar biosynthesis; UDP-N-acetyl-alpha-D-glucosamine biosynthesis; N-acetyl-alpha-D-glucosamine 1-phosphate from alpha-D-glucosamine 6-phosphate (route I): step 1/2.</text>
</comment>
<dbReference type="InParanoid" id="A0A6L2PV96"/>
<name>A0A6L2PV96_COPFO</name>
<evidence type="ECO:0000259" key="5">
    <source>
        <dbReference type="Pfam" id="PF00583"/>
    </source>
</evidence>
<evidence type="ECO:0000313" key="6">
    <source>
        <dbReference type="EMBL" id="GFG35092.1"/>
    </source>
</evidence>
<dbReference type="InterPro" id="IPR039143">
    <property type="entry name" value="GNPNAT1-like"/>
</dbReference>
<dbReference type="PANTHER" id="PTHR13355:SF11">
    <property type="entry name" value="GLUCOSAMINE 6-PHOSPHATE N-ACETYLTRANSFERASE"/>
    <property type="match status" value="1"/>
</dbReference>
<feature type="domain" description="N-acetyltransferase" evidence="5">
    <location>
        <begin position="8"/>
        <end position="62"/>
    </location>
</feature>
<dbReference type="AlphaFoldDB" id="A0A6L2PV96"/>
<dbReference type="InterPro" id="IPR000182">
    <property type="entry name" value="GNAT_dom"/>
</dbReference>
<comment type="catalytic activity">
    <reaction evidence="3 4">
        <text>D-glucosamine 6-phosphate + acetyl-CoA = N-acetyl-D-glucosamine 6-phosphate + CoA + H(+)</text>
        <dbReference type="Rhea" id="RHEA:10292"/>
        <dbReference type="ChEBI" id="CHEBI:15378"/>
        <dbReference type="ChEBI" id="CHEBI:57287"/>
        <dbReference type="ChEBI" id="CHEBI:57288"/>
        <dbReference type="ChEBI" id="CHEBI:57513"/>
        <dbReference type="ChEBI" id="CHEBI:58725"/>
        <dbReference type="EC" id="2.3.1.4"/>
    </reaction>
</comment>
<keyword evidence="4" id="KW-0808">Transferase</keyword>
<sequence>CYTTMKACPNTYFVTVIEDTSTNQIVGSATLVVEQKFIHECARGRVEDVVVSSNYRGKQLGK</sequence>
<keyword evidence="7" id="KW-1185">Reference proteome</keyword>
<dbReference type="SUPFAM" id="SSF55729">
    <property type="entry name" value="Acyl-CoA N-acyltransferases (Nat)"/>
    <property type="match status" value="1"/>
</dbReference>
<dbReference type="UniPathway" id="UPA00113">
    <property type="reaction ID" value="UER00529"/>
</dbReference>
<dbReference type="GO" id="GO:0006048">
    <property type="term" value="P:UDP-N-acetylglucosamine biosynthetic process"/>
    <property type="evidence" value="ECO:0007669"/>
    <property type="project" value="UniProtKB-UniRule"/>
</dbReference>
<feature type="non-terminal residue" evidence="6">
    <location>
        <position position="62"/>
    </location>
</feature>
<evidence type="ECO:0000256" key="2">
    <source>
        <dbReference type="ARBA" id="ARBA00006048"/>
    </source>
</evidence>
<dbReference type="PANTHER" id="PTHR13355">
    <property type="entry name" value="GLUCOSAMINE 6-PHOSPHATE N-ACETYLTRANSFERASE"/>
    <property type="match status" value="1"/>
</dbReference>
<comment type="caution">
    <text evidence="6">The sequence shown here is derived from an EMBL/GenBank/DDBJ whole genome shotgun (WGS) entry which is preliminary data.</text>
</comment>
<dbReference type="EC" id="2.3.1.4" evidence="4"/>
<dbReference type="Pfam" id="PF00583">
    <property type="entry name" value="Acetyltransf_1"/>
    <property type="match status" value="1"/>
</dbReference>
<evidence type="ECO:0000313" key="7">
    <source>
        <dbReference type="Proteomes" id="UP000502823"/>
    </source>
</evidence>
<accession>A0A6L2PV96</accession>
<gene>
    <name evidence="6" type="ORF">Cfor_05024</name>
</gene>
<dbReference type="InterPro" id="IPR016181">
    <property type="entry name" value="Acyl_CoA_acyltransferase"/>
</dbReference>
<proteinExistence type="inferred from homology"/>
<comment type="similarity">
    <text evidence="2 4">Belongs to the acetyltransferase family. GNA1 subfamily.</text>
</comment>
<dbReference type="Gene3D" id="3.40.630.30">
    <property type="match status" value="1"/>
</dbReference>
<dbReference type="GO" id="GO:0004343">
    <property type="term" value="F:glucosamine 6-phosphate N-acetyltransferase activity"/>
    <property type="evidence" value="ECO:0007669"/>
    <property type="project" value="UniProtKB-UniRule"/>
</dbReference>
<dbReference type="CDD" id="cd04301">
    <property type="entry name" value="NAT_SF"/>
    <property type="match status" value="1"/>
</dbReference>
<dbReference type="OrthoDB" id="10039976at2759"/>
<keyword evidence="4" id="KW-0012">Acyltransferase</keyword>
<dbReference type="EMBL" id="BLKM01000523">
    <property type="protein sequence ID" value="GFG35092.1"/>
    <property type="molecule type" value="Genomic_DNA"/>
</dbReference>
<evidence type="ECO:0000256" key="4">
    <source>
        <dbReference type="RuleBase" id="RU365086"/>
    </source>
</evidence>
<evidence type="ECO:0000256" key="3">
    <source>
        <dbReference type="ARBA" id="ARBA00048964"/>
    </source>
</evidence>
<reference evidence="7" key="1">
    <citation type="submission" date="2020-01" db="EMBL/GenBank/DDBJ databases">
        <title>Draft genome sequence of the Termite Coptotermes fromosanus.</title>
        <authorList>
            <person name="Itakura S."/>
            <person name="Yosikawa Y."/>
            <person name="Umezawa K."/>
        </authorList>
    </citation>
    <scope>NUCLEOTIDE SEQUENCE [LARGE SCALE GENOMIC DNA]</scope>
</reference>
<protein>
    <recommendedName>
        <fullName evidence="4">Glucosamine 6-phosphate N-acetyltransferase</fullName>
        <ecNumber evidence="4">2.3.1.4</ecNumber>
    </recommendedName>
</protein>
<dbReference type="Proteomes" id="UP000502823">
    <property type="component" value="Unassembled WGS sequence"/>
</dbReference>
<feature type="non-terminal residue" evidence="6">
    <location>
        <position position="1"/>
    </location>
</feature>
<evidence type="ECO:0000256" key="1">
    <source>
        <dbReference type="ARBA" id="ARBA00004832"/>
    </source>
</evidence>